<organism evidence="1">
    <name type="scientific">Proteinivorax hydrogeniformans</name>
    <dbReference type="NCBI Taxonomy" id="1826727"/>
    <lineage>
        <taxon>Bacteria</taxon>
        <taxon>Bacillati</taxon>
        <taxon>Bacillota</taxon>
        <taxon>Clostridia</taxon>
        <taxon>Eubacteriales</taxon>
        <taxon>Proteinivoracaceae</taxon>
        <taxon>Proteinivorax</taxon>
    </lineage>
</organism>
<sequence>MQISMTDPKNLDDFAKINTLYYESSEAMQDFADGIEELASEHNVDIIR</sequence>
<dbReference type="AlphaFoldDB" id="A0AAU8HVI2"/>
<gene>
    <name evidence="1" type="ORF">PRVXH_000723</name>
</gene>
<dbReference type="RefSeq" id="WP_353893952.1">
    <property type="nucleotide sequence ID" value="NZ_CP159485.1"/>
</dbReference>
<protein>
    <submittedName>
        <fullName evidence="1">Uncharacterized protein</fullName>
    </submittedName>
</protein>
<proteinExistence type="predicted"/>
<dbReference type="EMBL" id="CP159485">
    <property type="protein sequence ID" value="XCI29404.1"/>
    <property type="molecule type" value="Genomic_DNA"/>
</dbReference>
<accession>A0AAU8HVI2</accession>
<reference evidence="1" key="2">
    <citation type="submission" date="2024-06" db="EMBL/GenBank/DDBJ databases">
        <authorList>
            <person name="Petrova K.O."/>
            <person name="Toshchakov S.V."/>
            <person name="Boltjanskaja Y.V."/>
            <person name="Kevbrin V.V."/>
        </authorList>
    </citation>
    <scope>NUCLEOTIDE SEQUENCE</scope>
    <source>
        <strain evidence="1">Z-710</strain>
    </source>
</reference>
<name>A0AAU8HVI2_9FIRM</name>
<reference evidence="1" key="1">
    <citation type="journal article" date="2018" name="Antonie Van Leeuwenhoek">
        <title>Proteinivorax hydrogeniformans sp. nov., an anaerobic, haloalkaliphilic bacterium fermenting proteinaceous compounds with high hydrogen production.</title>
        <authorList>
            <person name="Boltyanskaya Y."/>
            <person name="Detkova E."/>
            <person name="Pimenov N."/>
            <person name="Kevbrin V."/>
        </authorList>
    </citation>
    <scope>NUCLEOTIDE SEQUENCE</scope>
    <source>
        <strain evidence="1">Z-710</strain>
    </source>
</reference>
<evidence type="ECO:0000313" key="1">
    <source>
        <dbReference type="EMBL" id="XCI29404.1"/>
    </source>
</evidence>